<evidence type="ECO:0000256" key="6">
    <source>
        <dbReference type="ARBA" id="ARBA00022801"/>
    </source>
</evidence>
<dbReference type="HAMAP" id="MF_01576">
    <property type="entry name" value="THF_DHG_CYH"/>
    <property type="match status" value="1"/>
</dbReference>
<dbReference type="GO" id="GO:0004477">
    <property type="term" value="F:methenyltetrahydrofolate cyclohydrolase activity"/>
    <property type="evidence" value="ECO:0007669"/>
    <property type="project" value="UniProtKB-UniRule"/>
</dbReference>
<dbReference type="CDD" id="cd01080">
    <property type="entry name" value="NAD_bind_m-THF_DH_Cyclohyd"/>
    <property type="match status" value="1"/>
</dbReference>
<name>A0A0L0WCR2_GOTPU</name>
<dbReference type="STRING" id="1503.CLPU_3c00470"/>
<dbReference type="EC" id="3.5.4.9" evidence="12"/>
<keyword evidence="16" id="KW-1185">Reference proteome</keyword>
<organism evidence="15 16">
    <name type="scientific">Gottschalkia purinilytica</name>
    <name type="common">Clostridium purinilyticum</name>
    <dbReference type="NCBI Taxonomy" id="1503"/>
    <lineage>
        <taxon>Bacteria</taxon>
        <taxon>Bacillati</taxon>
        <taxon>Bacillota</taxon>
        <taxon>Tissierellia</taxon>
        <taxon>Tissierellales</taxon>
        <taxon>Gottschalkiaceae</taxon>
        <taxon>Gottschalkia</taxon>
    </lineage>
</organism>
<evidence type="ECO:0000256" key="4">
    <source>
        <dbReference type="ARBA" id="ARBA00022605"/>
    </source>
</evidence>
<dbReference type="GO" id="GO:0009086">
    <property type="term" value="P:methionine biosynthetic process"/>
    <property type="evidence" value="ECO:0007669"/>
    <property type="project" value="UniProtKB-KW"/>
</dbReference>
<comment type="subunit">
    <text evidence="2 12">Homodimer.</text>
</comment>
<evidence type="ECO:0000256" key="7">
    <source>
        <dbReference type="ARBA" id="ARBA00022857"/>
    </source>
</evidence>
<dbReference type="AlphaFoldDB" id="A0A0L0WCR2"/>
<dbReference type="UniPathway" id="UPA00193"/>
<keyword evidence="4 12" id="KW-0028">Amino-acid biosynthesis</keyword>
<dbReference type="GO" id="GO:0006164">
    <property type="term" value="P:purine nucleotide biosynthetic process"/>
    <property type="evidence" value="ECO:0007669"/>
    <property type="project" value="UniProtKB-KW"/>
</dbReference>
<feature type="domain" description="Tetrahydrofolate dehydrogenase/cyclohydrolase NAD(P)-binding" evidence="14">
    <location>
        <begin position="139"/>
        <end position="281"/>
    </location>
</feature>
<evidence type="ECO:0000256" key="1">
    <source>
        <dbReference type="ARBA" id="ARBA00004777"/>
    </source>
</evidence>
<evidence type="ECO:0000256" key="2">
    <source>
        <dbReference type="ARBA" id="ARBA00011738"/>
    </source>
</evidence>
<accession>A0A0L0WCR2</accession>
<evidence type="ECO:0000256" key="3">
    <source>
        <dbReference type="ARBA" id="ARBA00022563"/>
    </source>
</evidence>
<dbReference type="GO" id="GO:0005829">
    <property type="term" value="C:cytosol"/>
    <property type="evidence" value="ECO:0007669"/>
    <property type="project" value="TreeGrafter"/>
</dbReference>
<dbReference type="SUPFAM" id="SSF53223">
    <property type="entry name" value="Aminoacid dehydrogenase-like, N-terminal domain"/>
    <property type="match status" value="1"/>
</dbReference>
<sequence>MSTVLKGNEVAKALKEKMRVEVKDLREKNIIPKVGIIRMGDRPDDIAYEKGVIKSCGTVDIDSEVFQIPAESSMEELINLVKKLNNDDNIHGILIFRPLPDHIDTEIIENLIDPNKDIDCMNPINLEKVFEGEMDGFVPCTPKAVVEILKYYNIIPLEGANIAVVNRSMVVGKPLSMMLLEERSTVTICHSRTKELPKITSQSDIVVAATGRAKMFGPEYFSEDNIVIDVGINDDGNGGICGDVDYDNVADKVKAITPVPGGVGSVTTTILLNHVLISCKRMNNIK</sequence>
<dbReference type="Proteomes" id="UP000037267">
    <property type="component" value="Unassembled WGS sequence"/>
</dbReference>
<evidence type="ECO:0000256" key="9">
    <source>
        <dbReference type="ARBA" id="ARBA00023102"/>
    </source>
</evidence>
<dbReference type="InterPro" id="IPR020630">
    <property type="entry name" value="THF_DH/CycHdrlase_cat_dom"/>
</dbReference>
<evidence type="ECO:0000256" key="8">
    <source>
        <dbReference type="ARBA" id="ARBA00023002"/>
    </source>
</evidence>
<dbReference type="Gene3D" id="3.40.50.10860">
    <property type="entry name" value="Leucine Dehydrogenase, chain A, domain 1"/>
    <property type="match status" value="1"/>
</dbReference>
<evidence type="ECO:0000256" key="11">
    <source>
        <dbReference type="ARBA" id="ARBA00023268"/>
    </source>
</evidence>
<comment type="similarity">
    <text evidence="12">Belongs to the tetrahydrofolate dehydrogenase/cyclohydrolase family.</text>
</comment>
<evidence type="ECO:0000259" key="14">
    <source>
        <dbReference type="Pfam" id="PF02882"/>
    </source>
</evidence>
<reference evidence="16" key="1">
    <citation type="submission" date="2015-07" db="EMBL/GenBank/DDBJ databases">
        <title>Draft genome sequence of the purine-degrading Gottschalkia purinilyticum DSM 1384 (formerly Clostridium purinilyticum).</title>
        <authorList>
            <person name="Poehlein A."/>
            <person name="Schiel-Bengelsdorf B."/>
            <person name="Bengelsdorf F.R."/>
            <person name="Daniel R."/>
            <person name="Duerre P."/>
        </authorList>
    </citation>
    <scope>NUCLEOTIDE SEQUENCE [LARGE SCALE GENOMIC DNA]</scope>
    <source>
        <strain evidence="16">DSM 1384</strain>
    </source>
</reference>
<evidence type="ECO:0000256" key="5">
    <source>
        <dbReference type="ARBA" id="ARBA00022755"/>
    </source>
</evidence>
<dbReference type="GO" id="GO:0035999">
    <property type="term" value="P:tetrahydrofolate interconversion"/>
    <property type="evidence" value="ECO:0007669"/>
    <property type="project" value="UniProtKB-UniRule"/>
</dbReference>
<dbReference type="EC" id="1.5.1.5" evidence="12"/>
<dbReference type="InterPro" id="IPR046346">
    <property type="entry name" value="Aminoacid_DH-like_N_sf"/>
</dbReference>
<dbReference type="FunFam" id="3.40.50.10860:FF:000005">
    <property type="entry name" value="C-1-tetrahydrofolate synthase, cytoplasmic, putative"/>
    <property type="match status" value="1"/>
</dbReference>
<evidence type="ECO:0000259" key="13">
    <source>
        <dbReference type="Pfam" id="PF00763"/>
    </source>
</evidence>
<evidence type="ECO:0000256" key="10">
    <source>
        <dbReference type="ARBA" id="ARBA00023167"/>
    </source>
</evidence>
<dbReference type="OrthoDB" id="9803580at2"/>
<comment type="pathway">
    <text evidence="1 12">One-carbon metabolism; tetrahydrofolate interconversion.</text>
</comment>
<keyword evidence="6 12" id="KW-0378">Hydrolase</keyword>
<keyword evidence="3 12" id="KW-0554">One-carbon metabolism</keyword>
<dbReference type="Pfam" id="PF02882">
    <property type="entry name" value="THF_DHG_CYH_C"/>
    <property type="match status" value="1"/>
</dbReference>
<proteinExistence type="inferred from homology"/>
<feature type="domain" description="Tetrahydrofolate dehydrogenase/cyclohydrolase catalytic" evidence="13">
    <location>
        <begin position="5"/>
        <end position="119"/>
    </location>
</feature>
<comment type="caution">
    <text evidence="15">The sequence shown here is derived from an EMBL/GenBank/DDBJ whole genome shotgun (WGS) entry which is preliminary data.</text>
</comment>
<dbReference type="RefSeq" id="WP_050354270.1">
    <property type="nucleotide sequence ID" value="NZ_LGSS01000003.1"/>
</dbReference>
<feature type="binding site" evidence="12">
    <location>
        <position position="232"/>
    </location>
    <ligand>
        <name>NADP(+)</name>
        <dbReference type="ChEBI" id="CHEBI:58349"/>
    </ligand>
</feature>
<dbReference type="PRINTS" id="PR00085">
    <property type="entry name" value="THFDHDRGNASE"/>
</dbReference>
<dbReference type="Gene3D" id="3.40.50.720">
    <property type="entry name" value="NAD(P)-binding Rossmann-like Domain"/>
    <property type="match status" value="1"/>
</dbReference>
<comment type="catalytic activity">
    <reaction evidence="12">
        <text>(6R)-5,10-methenyltetrahydrofolate + H2O = (6R)-10-formyltetrahydrofolate + H(+)</text>
        <dbReference type="Rhea" id="RHEA:23700"/>
        <dbReference type="ChEBI" id="CHEBI:15377"/>
        <dbReference type="ChEBI" id="CHEBI:15378"/>
        <dbReference type="ChEBI" id="CHEBI:57455"/>
        <dbReference type="ChEBI" id="CHEBI:195366"/>
        <dbReference type="EC" id="3.5.4.9"/>
    </reaction>
</comment>
<evidence type="ECO:0000313" key="16">
    <source>
        <dbReference type="Proteomes" id="UP000037267"/>
    </source>
</evidence>
<dbReference type="PATRIC" id="fig|1503.3.peg.1907"/>
<keyword evidence="5 12" id="KW-0658">Purine biosynthesis</keyword>
<dbReference type="PANTHER" id="PTHR48099">
    <property type="entry name" value="C-1-TETRAHYDROFOLATE SYNTHASE, CYTOPLASMIC-RELATED"/>
    <property type="match status" value="1"/>
</dbReference>
<keyword evidence="10 12" id="KW-0486">Methionine biosynthesis</keyword>
<evidence type="ECO:0000313" key="15">
    <source>
        <dbReference type="EMBL" id="KNF09269.1"/>
    </source>
</evidence>
<comment type="function">
    <text evidence="12">Catalyzes the oxidation of 5,10-methylenetetrahydrofolate to 5,10-methenyltetrahydrofolate and then the hydrolysis of 5,10-methenyltetrahydrofolate to 10-formyltetrahydrofolate.</text>
</comment>
<evidence type="ECO:0000256" key="12">
    <source>
        <dbReference type="HAMAP-Rule" id="MF_01576"/>
    </source>
</evidence>
<dbReference type="PANTHER" id="PTHR48099:SF5">
    <property type="entry name" value="C-1-TETRAHYDROFOLATE SYNTHASE, CYTOPLASMIC"/>
    <property type="match status" value="1"/>
</dbReference>
<keyword evidence="8 12" id="KW-0560">Oxidoreductase</keyword>
<protein>
    <recommendedName>
        <fullName evidence="12">Bifunctional protein FolD</fullName>
    </recommendedName>
    <domain>
        <recommendedName>
            <fullName evidence="12">Methylenetetrahydrofolate dehydrogenase</fullName>
            <ecNumber evidence="12">1.5.1.5</ecNumber>
        </recommendedName>
    </domain>
    <domain>
        <recommendedName>
            <fullName evidence="12">Methenyltetrahydrofolate cyclohydrolase</fullName>
            <ecNumber evidence="12">3.5.4.9</ecNumber>
        </recommendedName>
    </domain>
</protein>
<comment type="catalytic activity">
    <reaction evidence="12">
        <text>(6R)-5,10-methylene-5,6,7,8-tetrahydrofolate + NADP(+) = (6R)-5,10-methenyltetrahydrofolate + NADPH</text>
        <dbReference type="Rhea" id="RHEA:22812"/>
        <dbReference type="ChEBI" id="CHEBI:15636"/>
        <dbReference type="ChEBI" id="CHEBI:57455"/>
        <dbReference type="ChEBI" id="CHEBI:57783"/>
        <dbReference type="ChEBI" id="CHEBI:58349"/>
        <dbReference type="EC" id="1.5.1.5"/>
    </reaction>
</comment>
<dbReference type="GO" id="GO:0000105">
    <property type="term" value="P:L-histidine biosynthetic process"/>
    <property type="evidence" value="ECO:0007669"/>
    <property type="project" value="UniProtKB-KW"/>
</dbReference>
<dbReference type="SUPFAM" id="SSF51735">
    <property type="entry name" value="NAD(P)-binding Rossmann-fold domains"/>
    <property type="match status" value="1"/>
</dbReference>
<dbReference type="InterPro" id="IPR036291">
    <property type="entry name" value="NAD(P)-bd_dom_sf"/>
</dbReference>
<dbReference type="Pfam" id="PF00763">
    <property type="entry name" value="THF_DHG_CYH"/>
    <property type="match status" value="1"/>
</dbReference>
<dbReference type="GO" id="GO:0004488">
    <property type="term" value="F:methylenetetrahydrofolate dehydrogenase (NADP+) activity"/>
    <property type="evidence" value="ECO:0007669"/>
    <property type="project" value="UniProtKB-UniRule"/>
</dbReference>
<dbReference type="EMBL" id="LGSS01000003">
    <property type="protein sequence ID" value="KNF09269.1"/>
    <property type="molecule type" value="Genomic_DNA"/>
</dbReference>
<keyword evidence="11 12" id="KW-0511">Multifunctional enzyme</keyword>
<gene>
    <name evidence="12 15" type="primary">folD</name>
    <name evidence="15" type="ORF">CLPU_3c00470</name>
</gene>
<dbReference type="InterPro" id="IPR020631">
    <property type="entry name" value="THF_DH/CycHdrlase_NAD-bd_dom"/>
</dbReference>
<comment type="caution">
    <text evidence="12">Lacks conserved residue(s) required for the propagation of feature annotation.</text>
</comment>
<dbReference type="InterPro" id="IPR000672">
    <property type="entry name" value="THF_DH/CycHdrlase"/>
</dbReference>
<keyword evidence="9 12" id="KW-0368">Histidine biosynthesis</keyword>
<feature type="binding site" evidence="12">
    <location>
        <begin position="166"/>
        <end position="168"/>
    </location>
    <ligand>
        <name>NADP(+)</name>
        <dbReference type="ChEBI" id="CHEBI:58349"/>
    </ligand>
</feature>
<keyword evidence="7 12" id="KW-0521">NADP</keyword>